<dbReference type="PANTHER" id="PTHR10039">
    <property type="entry name" value="AMELOGENIN"/>
    <property type="match status" value="1"/>
</dbReference>
<evidence type="ECO:0000256" key="2">
    <source>
        <dbReference type="PROSITE-ProRule" id="PRU00023"/>
    </source>
</evidence>
<keyword evidence="2" id="KW-0040">ANK repeat</keyword>
<dbReference type="SMART" id="SM00248">
    <property type="entry name" value="ANK"/>
    <property type="match status" value="9"/>
</dbReference>
<protein>
    <recommendedName>
        <fullName evidence="3">Nephrocystin 3-like N-terminal domain-containing protein</fullName>
    </recommendedName>
</protein>
<dbReference type="Gene3D" id="3.40.50.300">
    <property type="entry name" value="P-loop containing nucleotide triphosphate hydrolases"/>
    <property type="match status" value="1"/>
</dbReference>
<dbReference type="Proteomes" id="UP000319257">
    <property type="component" value="Unassembled WGS sequence"/>
</dbReference>
<dbReference type="InParanoid" id="A0A507AQZ3"/>
<proteinExistence type="predicted"/>
<reference evidence="4 5" key="1">
    <citation type="submission" date="2019-06" db="EMBL/GenBank/DDBJ databases">
        <title>Draft genome sequence of the filamentous fungus Phialemoniopsis curvata isolated from diesel fuel.</title>
        <authorList>
            <person name="Varaljay V.A."/>
            <person name="Lyon W.J."/>
            <person name="Crouch A.L."/>
            <person name="Drake C.E."/>
            <person name="Hollomon J.M."/>
            <person name="Nadeau L.J."/>
            <person name="Nunn H.S."/>
            <person name="Stevenson B.S."/>
            <person name="Bojanowski C.L."/>
            <person name="Crookes-Goodson W.J."/>
        </authorList>
    </citation>
    <scope>NUCLEOTIDE SEQUENCE [LARGE SCALE GENOMIC DNA]</scope>
    <source>
        <strain evidence="4 5">D216</strain>
    </source>
</reference>
<dbReference type="PROSITE" id="PS50088">
    <property type="entry name" value="ANK_REPEAT"/>
    <property type="match status" value="3"/>
</dbReference>
<dbReference type="Gene3D" id="1.25.40.20">
    <property type="entry name" value="Ankyrin repeat-containing domain"/>
    <property type="match status" value="2"/>
</dbReference>
<dbReference type="EMBL" id="SKBQ01000061">
    <property type="protein sequence ID" value="TPX09857.1"/>
    <property type="molecule type" value="Genomic_DNA"/>
</dbReference>
<dbReference type="GeneID" id="41976326"/>
<evidence type="ECO:0000313" key="4">
    <source>
        <dbReference type="EMBL" id="TPX09857.1"/>
    </source>
</evidence>
<evidence type="ECO:0000256" key="1">
    <source>
        <dbReference type="ARBA" id="ARBA00022737"/>
    </source>
</evidence>
<comment type="caution">
    <text evidence="4">The sequence shown here is derived from an EMBL/GenBank/DDBJ whole genome shotgun (WGS) entry which is preliminary data.</text>
</comment>
<dbReference type="OrthoDB" id="195446at2759"/>
<dbReference type="InterPro" id="IPR002110">
    <property type="entry name" value="Ankyrin_rpt"/>
</dbReference>
<dbReference type="InterPro" id="IPR027417">
    <property type="entry name" value="P-loop_NTPase"/>
</dbReference>
<keyword evidence="1" id="KW-0677">Repeat</keyword>
<evidence type="ECO:0000259" key="3">
    <source>
        <dbReference type="Pfam" id="PF24883"/>
    </source>
</evidence>
<sequence>MEVLGAAASVAGLISLAIEIPKIIDTAISMKSAPEEAGQLSRTVDALVTVLQRLEEFLKSDAAQDLEMAGDSGLTLTISACQDRVVDLSKKLRKQSLAGTTSSTCPATKRVKTALSKFQWPLDKKECLDLISQLHIMQSTFEFCLVIKNCEQMSKSHKEVLAYFKSQRDALNQLAQLFPDQAAHAESMLERLNAVQSCMSLSAERLSRIQVGLDEMHEMETAQLYGQALEWLSPIDPSVKHHEILADKISGTCKWIETDSRFQKWATSTNDVVCWVGDPGQGKTYTMSHVVEYLKNLVKSKPKTYVTYLYCDYKRTANFSATALFGALVRQLLPQLNALPSDAARFMREAKVRLGRPTARLDEIRTVLEFLRSSVSKLYVCIDALDECNEDEGLVDACGKIPFPTSFCFIGRSSIVHTVRRTFPKVRGYAIRTQTDDIRAFVASRVEADRAHQPDLMPKSLEDEILKEIPSLANGMFLLVSLHTSLVLSHNTIYRRRQALRNQPSTLDDAFGQTFARIKEHVHTEQALKILAWIHYSGTLWMEELRHVLAIEPEHRRFENDNLGSSSTILDCCLGLVRLNRRLILGRNNYSRVALAHETLSVYLDSHRHILASIVPVLAHTCLTYFSFQICDRLPLIYQVVTEGLFRFLQTSKHISSDLEEKVWKYCVNLNIQLNSCAPGEYLLGIPEHVSKFLHFVPNSLGGKRIKEPARQSLIHTACMLGIDTLDPILDRLSQAVYTAAEHPINEMDCAGITPLGWTLISRKYKTYYALMGIGPSFVDCSSLSLWRAERLIRSFPALDCSRALWNGAALDIIHGCTHAEATRDICRSRFPFPCFLYNYPSSPQEAHGCLSVMTRDPRWNVWTCLQPPRAGIRLPVNRLDVDFGDSQVWALLFLRPDERHTRKTSEFETRAFLFDALGSSQQGYLSRAEVLIALFEPGGTAPVMVTSDRASAVKTEAHFDYPDIRERSLTTVPEWEGRVLFIPQRLLLCVCAVIGSSTLTNHLLSQSISQINSPDRFGRTALDLAFREGSEDVIHALLSCPGVDLININNARVSALHNCAHFRMTCLAAKFLEHYRIDVNLQDSLGRTALHLAAEARSRAIVRLLLKHGADVLVQDYQGNTALHAAIKAGDTVICDIMLESRSSNNISASNAQLAWKLALESGAKFTMKLLDALRNTPQRYLESGKSLSLSTLNQQAGPMKFFLARSDMTEKDLEFMIQLDRTAAADRTRQTTVTSSENSDTTALDFSNHRSIIKDALMKGAVNVANYMIRQHPDDLNHIGEDGESALHLAVIHDAPKVVQFLLGLSDCDLDEPDPEGYTAPQLAIRYKRLEILETLLTSGKVSMRQVDRSGATLLILAIRQRFPDAVPLLLTCDDVLVNHIDESGRAALHYAVTQQDIATVKHLLACPQLDPAVLSRDGRTALAFAAPCASTGMISILLGTNSIELGHQDEYGKTAHDWARLNSCREVIEALWLPE</sequence>
<organism evidence="4 5">
    <name type="scientific">Thyridium curvatum</name>
    <dbReference type="NCBI Taxonomy" id="1093900"/>
    <lineage>
        <taxon>Eukaryota</taxon>
        <taxon>Fungi</taxon>
        <taxon>Dikarya</taxon>
        <taxon>Ascomycota</taxon>
        <taxon>Pezizomycotina</taxon>
        <taxon>Sordariomycetes</taxon>
        <taxon>Sordariomycetidae</taxon>
        <taxon>Thyridiales</taxon>
        <taxon>Thyridiaceae</taxon>
        <taxon>Thyridium</taxon>
    </lineage>
</organism>
<dbReference type="InterPro" id="IPR036770">
    <property type="entry name" value="Ankyrin_rpt-contain_sf"/>
</dbReference>
<feature type="repeat" description="ANK" evidence="2">
    <location>
        <begin position="1284"/>
        <end position="1305"/>
    </location>
</feature>
<dbReference type="STRING" id="1093900.A0A507AQZ3"/>
<feature type="repeat" description="ANK" evidence="2">
    <location>
        <begin position="1086"/>
        <end position="1118"/>
    </location>
</feature>
<dbReference type="PANTHER" id="PTHR10039:SF16">
    <property type="entry name" value="GPI INOSITOL-DEACYLASE"/>
    <property type="match status" value="1"/>
</dbReference>
<dbReference type="SUPFAM" id="SSF48403">
    <property type="entry name" value="Ankyrin repeat"/>
    <property type="match status" value="2"/>
</dbReference>
<evidence type="ECO:0000313" key="5">
    <source>
        <dbReference type="Proteomes" id="UP000319257"/>
    </source>
</evidence>
<keyword evidence="5" id="KW-1185">Reference proteome</keyword>
<dbReference type="Pfam" id="PF12796">
    <property type="entry name" value="Ank_2"/>
    <property type="match status" value="3"/>
</dbReference>
<dbReference type="InterPro" id="IPR056884">
    <property type="entry name" value="NPHP3-like_N"/>
</dbReference>
<feature type="domain" description="Nephrocystin 3-like N-terminal" evidence="3">
    <location>
        <begin position="251"/>
        <end position="399"/>
    </location>
</feature>
<gene>
    <name evidence="4" type="ORF">E0L32_008879</name>
</gene>
<name>A0A507AQZ3_9PEZI</name>
<dbReference type="Pfam" id="PF24883">
    <property type="entry name" value="NPHP3_N"/>
    <property type="match status" value="1"/>
</dbReference>
<feature type="repeat" description="ANK" evidence="2">
    <location>
        <begin position="1119"/>
        <end position="1151"/>
    </location>
</feature>
<dbReference type="PROSITE" id="PS50297">
    <property type="entry name" value="ANK_REP_REGION"/>
    <property type="match status" value="2"/>
</dbReference>
<accession>A0A507AQZ3</accession>
<dbReference type="RefSeq" id="XP_030991568.1">
    <property type="nucleotide sequence ID" value="XM_031143783.1"/>
</dbReference>